<evidence type="ECO:0000313" key="3">
    <source>
        <dbReference type="Proteomes" id="UP000231987"/>
    </source>
</evidence>
<accession>A0A2J0YVC5</accession>
<evidence type="ECO:0000313" key="2">
    <source>
        <dbReference type="EMBL" id="PJR11503.1"/>
    </source>
</evidence>
<dbReference type="Proteomes" id="UP000231987">
    <property type="component" value="Unassembled WGS sequence"/>
</dbReference>
<name>A0A2J0YVC5_RHIML</name>
<reference evidence="2 3" key="1">
    <citation type="submission" date="2017-06" db="EMBL/GenBank/DDBJ databases">
        <title>Ensifer strains isolated from leguminous trees and herbs display diverse denitrification phenotypes with some acting as strong N2O sinks.</title>
        <authorList>
            <person name="Woliy K."/>
            <person name="Mania D."/>
            <person name="Bakken L.R."/>
            <person name="Frostegard A."/>
        </authorList>
    </citation>
    <scope>NUCLEOTIDE SEQUENCE [LARGE SCALE GENOMIC DNA]</scope>
    <source>
        <strain evidence="2 3">AC50a</strain>
    </source>
</reference>
<feature type="compositionally biased region" description="Basic and acidic residues" evidence="1">
    <location>
        <begin position="70"/>
        <end position="93"/>
    </location>
</feature>
<organism evidence="2 3">
    <name type="scientific">Rhizobium meliloti</name>
    <name type="common">Ensifer meliloti</name>
    <name type="synonym">Sinorhizobium meliloti</name>
    <dbReference type="NCBI Taxonomy" id="382"/>
    <lineage>
        <taxon>Bacteria</taxon>
        <taxon>Pseudomonadati</taxon>
        <taxon>Pseudomonadota</taxon>
        <taxon>Alphaproteobacteria</taxon>
        <taxon>Hyphomicrobiales</taxon>
        <taxon>Rhizobiaceae</taxon>
        <taxon>Sinorhizobium/Ensifer group</taxon>
        <taxon>Sinorhizobium</taxon>
    </lineage>
</organism>
<gene>
    <name evidence="2" type="ORF">CEJ86_27440</name>
</gene>
<dbReference type="AlphaFoldDB" id="A0A2J0YVC5"/>
<dbReference type="RefSeq" id="WP_100674242.1">
    <property type="nucleotide sequence ID" value="NZ_NJGD01000019.1"/>
</dbReference>
<feature type="region of interest" description="Disordered" evidence="1">
    <location>
        <begin position="63"/>
        <end position="142"/>
    </location>
</feature>
<comment type="caution">
    <text evidence="2">The sequence shown here is derived from an EMBL/GenBank/DDBJ whole genome shotgun (WGS) entry which is preliminary data.</text>
</comment>
<dbReference type="EMBL" id="NJGD01000019">
    <property type="protein sequence ID" value="PJR11503.1"/>
    <property type="molecule type" value="Genomic_DNA"/>
</dbReference>
<proteinExistence type="predicted"/>
<protein>
    <submittedName>
        <fullName evidence="2">Uncharacterized protein</fullName>
    </submittedName>
</protein>
<sequence length="142" mass="16076">MIVPGVIVTYRGQRYQCRAVGRSDDGRKLVAHWTSQCADCGASFEFQYRAHITAGFAPNRRCQRCARPGKPVEPRSKVGELRRQEEKRSKGERSNTPTAGHLPPTNAERRQELGISKKQAKQSPVPKYTASNVIPFIRRDRK</sequence>
<evidence type="ECO:0000256" key="1">
    <source>
        <dbReference type="SAM" id="MobiDB-lite"/>
    </source>
</evidence>